<dbReference type="Proteomes" id="UP000579605">
    <property type="component" value="Unassembled WGS sequence"/>
</dbReference>
<proteinExistence type="predicted"/>
<organism evidence="1 2">
    <name type="scientific">Actinopolymorpha rutila</name>
    <dbReference type="NCBI Taxonomy" id="446787"/>
    <lineage>
        <taxon>Bacteria</taxon>
        <taxon>Bacillati</taxon>
        <taxon>Actinomycetota</taxon>
        <taxon>Actinomycetes</taxon>
        <taxon>Propionibacteriales</taxon>
        <taxon>Actinopolymorphaceae</taxon>
        <taxon>Actinopolymorpha</taxon>
    </lineage>
</organism>
<dbReference type="Gene3D" id="3.30.460.10">
    <property type="entry name" value="Beta Polymerase, domain 2"/>
    <property type="match status" value="1"/>
</dbReference>
<gene>
    <name evidence="1" type="ORF">F4554_003900</name>
</gene>
<dbReference type="InterPro" id="IPR043519">
    <property type="entry name" value="NT_sf"/>
</dbReference>
<sequence>MYGSVAQGQADEWSDLDLLVVAGTGSRESLWAEREEWAGRILAGPVVLSGELSWQRPYRYAAYRADAVQLDLTIDEGHAEPWRGVADGFVTISDRDNLADRLRADLVDWKPRPAEADIKDGPTWVWLKYLAGRLRRGQFWMVRCGLASLSYERIVPLLGASPNAMETTLSEAVQRQLHEALPASDDPAELARGLRATTALYVQALDVWANRTGRSRPHHPMAPAVLSRIEQL</sequence>
<evidence type="ECO:0000313" key="2">
    <source>
        <dbReference type="Proteomes" id="UP000579605"/>
    </source>
</evidence>
<reference evidence="1 2" key="1">
    <citation type="submission" date="2020-07" db="EMBL/GenBank/DDBJ databases">
        <title>Sequencing the genomes of 1000 actinobacteria strains.</title>
        <authorList>
            <person name="Klenk H.-P."/>
        </authorList>
    </citation>
    <scope>NUCLEOTIDE SEQUENCE [LARGE SCALE GENOMIC DNA]</scope>
    <source>
        <strain evidence="1 2">DSM 18448</strain>
    </source>
</reference>
<dbReference type="CDD" id="cd05403">
    <property type="entry name" value="NT_KNTase_like"/>
    <property type="match status" value="1"/>
</dbReference>
<evidence type="ECO:0008006" key="3">
    <source>
        <dbReference type="Google" id="ProtNLM"/>
    </source>
</evidence>
<name>A0A852ZHZ1_9ACTN</name>
<dbReference type="SUPFAM" id="SSF81301">
    <property type="entry name" value="Nucleotidyltransferase"/>
    <property type="match status" value="1"/>
</dbReference>
<accession>A0A852ZHZ1</accession>
<dbReference type="AlphaFoldDB" id="A0A852ZHZ1"/>
<evidence type="ECO:0000313" key="1">
    <source>
        <dbReference type="EMBL" id="NYH91262.1"/>
    </source>
</evidence>
<protein>
    <recommendedName>
        <fullName evidence="3">Nucleotidyltransferase domain-containing protein</fullName>
    </recommendedName>
</protein>
<dbReference type="EMBL" id="JACBZH010000001">
    <property type="protein sequence ID" value="NYH91262.1"/>
    <property type="molecule type" value="Genomic_DNA"/>
</dbReference>
<comment type="caution">
    <text evidence="1">The sequence shown here is derived from an EMBL/GenBank/DDBJ whole genome shotgun (WGS) entry which is preliminary data.</text>
</comment>
<keyword evidence="2" id="KW-1185">Reference proteome</keyword>